<dbReference type="Proteomes" id="UP001567538">
    <property type="component" value="Unassembled WGS sequence"/>
</dbReference>
<evidence type="ECO:0000313" key="4">
    <source>
        <dbReference type="Proteomes" id="UP001567538"/>
    </source>
</evidence>
<gene>
    <name evidence="3" type="primary">5MAT1</name>
    <name evidence="3" type="ORF">AAHA92_10908</name>
</gene>
<reference evidence="3 4" key="1">
    <citation type="submission" date="2024-06" db="EMBL/GenBank/DDBJ databases">
        <title>A chromosome level genome sequence of Diviner's sage (Salvia divinorum).</title>
        <authorList>
            <person name="Ford S.A."/>
            <person name="Ro D.-K."/>
            <person name="Ness R.W."/>
            <person name="Phillips M.A."/>
        </authorList>
    </citation>
    <scope>NUCLEOTIDE SEQUENCE [LARGE SCALE GENOMIC DNA]</scope>
    <source>
        <strain evidence="3">SAF-2024a</strain>
        <tissue evidence="3">Leaf</tissue>
    </source>
</reference>
<protein>
    <submittedName>
        <fullName evidence="3">Malonyl-coenzyme:anthocyanin 5-O-glucoside-6'''-O-malonyltransferase</fullName>
    </submittedName>
</protein>
<dbReference type="InterPro" id="IPR023213">
    <property type="entry name" value="CAT-like_dom_sf"/>
</dbReference>
<accession>A0ABD1HX06</accession>
<name>A0ABD1HX06_SALDI</name>
<sequence length="75" mass="8160">MSKFGVSGSPKFDLLNSDFGWGKGRRMEVLSTDDEKYSMSLCNSSDSTGGLVVGMSLPKERMVAFATIFEDGLKL</sequence>
<keyword evidence="1" id="KW-0808">Transferase</keyword>
<dbReference type="PANTHER" id="PTHR31625">
    <property type="match status" value="1"/>
</dbReference>
<keyword evidence="2" id="KW-0012">Acyltransferase</keyword>
<dbReference type="GO" id="GO:0016747">
    <property type="term" value="F:acyltransferase activity, transferring groups other than amino-acyl groups"/>
    <property type="evidence" value="ECO:0007669"/>
    <property type="project" value="UniProtKB-ARBA"/>
</dbReference>
<dbReference type="Pfam" id="PF02458">
    <property type="entry name" value="Transferase"/>
    <property type="match status" value="1"/>
</dbReference>
<evidence type="ECO:0000313" key="3">
    <source>
        <dbReference type="EMBL" id="KAL1560727.1"/>
    </source>
</evidence>
<evidence type="ECO:0000256" key="1">
    <source>
        <dbReference type="ARBA" id="ARBA00022679"/>
    </source>
</evidence>
<dbReference type="AlphaFoldDB" id="A0ABD1HX06"/>
<comment type="caution">
    <text evidence="3">The sequence shown here is derived from an EMBL/GenBank/DDBJ whole genome shotgun (WGS) entry which is preliminary data.</text>
</comment>
<keyword evidence="4" id="KW-1185">Reference proteome</keyword>
<dbReference type="EMBL" id="JBEAFC010000004">
    <property type="protein sequence ID" value="KAL1560727.1"/>
    <property type="molecule type" value="Genomic_DNA"/>
</dbReference>
<dbReference type="Gene3D" id="3.30.559.10">
    <property type="entry name" value="Chloramphenicol acetyltransferase-like domain"/>
    <property type="match status" value="1"/>
</dbReference>
<proteinExistence type="predicted"/>
<organism evidence="3 4">
    <name type="scientific">Salvia divinorum</name>
    <name type="common">Maria pastora</name>
    <name type="synonym">Diviner's sage</name>
    <dbReference type="NCBI Taxonomy" id="28513"/>
    <lineage>
        <taxon>Eukaryota</taxon>
        <taxon>Viridiplantae</taxon>
        <taxon>Streptophyta</taxon>
        <taxon>Embryophyta</taxon>
        <taxon>Tracheophyta</taxon>
        <taxon>Spermatophyta</taxon>
        <taxon>Magnoliopsida</taxon>
        <taxon>eudicotyledons</taxon>
        <taxon>Gunneridae</taxon>
        <taxon>Pentapetalae</taxon>
        <taxon>asterids</taxon>
        <taxon>lamiids</taxon>
        <taxon>Lamiales</taxon>
        <taxon>Lamiaceae</taxon>
        <taxon>Nepetoideae</taxon>
        <taxon>Mentheae</taxon>
        <taxon>Salviinae</taxon>
        <taxon>Salvia</taxon>
        <taxon>Salvia subgen. Calosphace</taxon>
    </lineage>
</organism>
<evidence type="ECO:0000256" key="2">
    <source>
        <dbReference type="ARBA" id="ARBA00023315"/>
    </source>
</evidence>
<dbReference type="InterPro" id="IPR051504">
    <property type="entry name" value="Plant_metabolite_acyltrans"/>
</dbReference>